<comment type="caution">
    <text evidence="2">The sequence shown here is derived from an EMBL/GenBank/DDBJ whole genome shotgun (WGS) entry which is preliminary data.</text>
</comment>
<name>A0ABP6XNB5_9PSEU</name>
<dbReference type="CDD" id="cd00090">
    <property type="entry name" value="HTH_ARSR"/>
    <property type="match status" value="1"/>
</dbReference>
<gene>
    <name evidence="2" type="ORF">GCM10022222_62700</name>
</gene>
<dbReference type="InterPro" id="IPR001845">
    <property type="entry name" value="HTH_ArsR_DNA-bd_dom"/>
</dbReference>
<dbReference type="InterPro" id="IPR036390">
    <property type="entry name" value="WH_DNA-bd_sf"/>
</dbReference>
<protein>
    <submittedName>
        <fullName evidence="2">Helix-turn-helix domain-containing protein</fullName>
    </submittedName>
</protein>
<dbReference type="InterPro" id="IPR011991">
    <property type="entry name" value="ArsR-like_HTH"/>
</dbReference>
<evidence type="ECO:0000313" key="2">
    <source>
        <dbReference type="EMBL" id="GAA3570064.1"/>
    </source>
</evidence>
<organism evidence="2 3">
    <name type="scientific">Amycolatopsis ultiminotia</name>
    <dbReference type="NCBI Taxonomy" id="543629"/>
    <lineage>
        <taxon>Bacteria</taxon>
        <taxon>Bacillati</taxon>
        <taxon>Actinomycetota</taxon>
        <taxon>Actinomycetes</taxon>
        <taxon>Pseudonocardiales</taxon>
        <taxon>Pseudonocardiaceae</taxon>
        <taxon>Amycolatopsis</taxon>
    </lineage>
</organism>
<dbReference type="Pfam" id="PF12840">
    <property type="entry name" value="HTH_20"/>
    <property type="match status" value="1"/>
</dbReference>
<proteinExistence type="predicted"/>
<accession>A0ABP6XNB5</accession>
<evidence type="ECO:0000313" key="3">
    <source>
        <dbReference type="Proteomes" id="UP001500689"/>
    </source>
</evidence>
<sequence>MAELPPRTRVDDADLLRALAHPLRSALVHHLMAVGPATASECAEAVGSTASNCSWHLRRLAGHRLVERVEADDGRERPWRAVPVGLDLGEPGADPALDAARLAVLGTQLAEEQELTQRYLDTVEDLEPDWRAAGGLASYSVRVSAAELESLLAKIDELVRPYVSTIRQDAPADARPVYVGLRAFRRIAHDGTPAS</sequence>
<reference evidence="3" key="1">
    <citation type="journal article" date="2019" name="Int. J. Syst. Evol. Microbiol.">
        <title>The Global Catalogue of Microorganisms (GCM) 10K type strain sequencing project: providing services to taxonomists for standard genome sequencing and annotation.</title>
        <authorList>
            <consortium name="The Broad Institute Genomics Platform"/>
            <consortium name="The Broad Institute Genome Sequencing Center for Infectious Disease"/>
            <person name="Wu L."/>
            <person name="Ma J."/>
        </authorList>
    </citation>
    <scope>NUCLEOTIDE SEQUENCE [LARGE SCALE GENOMIC DNA]</scope>
    <source>
        <strain evidence="3">JCM 16898</strain>
    </source>
</reference>
<dbReference type="InterPro" id="IPR036388">
    <property type="entry name" value="WH-like_DNA-bd_sf"/>
</dbReference>
<dbReference type="SUPFAM" id="SSF46785">
    <property type="entry name" value="Winged helix' DNA-binding domain"/>
    <property type="match status" value="1"/>
</dbReference>
<dbReference type="SMART" id="SM00418">
    <property type="entry name" value="HTH_ARSR"/>
    <property type="match status" value="1"/>
</dbReference>
<feature type="domain" description="HTH arsR-type" evidence="1">
    <location>
        <begin position="14"/>
        <end position="105"/>
    </location>
</feature>
<evidence type="ECO:0000259" key="1">
    <source>
        <dbReference type="SMART" id="SM00418"/>
    </source>
</evidence>
<keyword evidence="3" id="KW-1185">Reference proteome</keyword>
<dbReference type="EMBL" id="BAAAZN010000016">
    <property type="protein sequence ID" value="GAA3570064.1"/>
    <property type="molecule type" value="Genomic_DNA"/>
</dbReference>
<dbReference type="RefSeq" id="WP_344866318.1">
    <property type="nucleotide sequence ID" value="NZ_BAAAZN010000016.1"/>
</dbReference>
<dbReference type="Proteomes" id="UP001500689">
    <property type="component" value="Unassembled WGS sequence"/>
</dbReference>
<dbReference type="Gene3D" id="1.10.10.10">
    <property type="entry name" value="Winged helix-like DNA-binding domain superfamily/Winged helix DNA-binding domain"/>
    <property type="match status" value="1"/>
</dbReference>